<dbReference type="GeneID" id="100906579"/>
<dbReference type="Proteomes" id="UP000694867">
    <property type="component" value="Unplaced"/>
</dbReference>
<dbReference type="GO" id="GO:0003713">
    <property type="term" value="F:transcription coactivator activity"/>
    <property type="evidence" value="ECO:0007669"/>
    <property type="project" value="InterPro"/>
</dbReference>
<keyword evidence="4" id="KW-0675">Receptor</keyword>
<feature type="compositionally biased region" description="Low complexity" evidence="1">
    <location>
        <begin position="42"/>
        <end position="61"/>
    </location>
</feature>
<feature type="domain" description="SRA1/Sec31" evidence="2">
    <location>
        <begin position="75"/>
        <end position="202"/>
    </location>
</feature>
<dbReference type="PANTHER" id="PTHR18834:SF2">
    <property type="entry name" value="STEROID RECEPTOR RNA ACTIVATOR 1"/>
    <property type="match status" value="1"/>
</dbReference>
<dbReference type="KEGG" id="goe:100906579"/>
<dbReference type="Pfam" id="PF07304">
    <property type="entry name" value="SRA1"/>
    <property type="match status" value="1"/>
</dbReference>
<sequence>MSIMREGNHERAWNDPPQSAYAASEPRARTRLNKRVAYTPGIPTSPASSNPISIPSSPPVSTGDIHVFTPPDFHPASCSPPCGSPPSSSGKVDTSDLPDLNSTEMFEKVNSDLSHMLSRVQEKVSERKFEDIRKRLDIMRSQWNEGKLSEPTKKLLYLLVTRLRACDYEDANRIQVALIVNYSCEVSQWVVGVKHVILECQSQHVKP</sequence>
<organism evidence="3 4">
    <name type="scientific">Galendromus occidentalis</name>
    <name type="common">western predatory mite</name>
    <dbReference type="NCBI Taxonomy" id="34638"/>
    <lineage>
        <taxon>Eukaryota</taxon>
        <taxon>Metazoa</taxon>
        <taxon>Ecdysozoa</taxon>
        <taxon>Arthropoda</taxon>
        <taxon>Chelicerata</taxon>
        <taxon>Arachnida</taxon>
        <taxon>Acari</taxon>
        <taxon>Parasitiformes</taxon>
        <taxon>Mesostigmata</taxon>
        <taxon>Gamasina</taxon>
        <taxon>Phytoseioidea</taxon>
        <taxon>Phytoseiidae</taxon>
        <taxon>Typhlodrominae</taxon>
        <taxon>Galendromus</taxon>
    </lineage>
</organism>
<name>A0AAJ6VVD1_9ACAR</name>
<dbReference type="GO" id="GO:0006357">
    <property type="term" value="P:regulation of transcription by RNA polymerase II"/>
    <property type="evidence" value="ECO:0007669"/>
    <property type="project" value="InterPro"/>
</dbReference>
<evidence type="ECO:0000259" key="2">
    <source>
        <dbReference type="Pfam" id="PF07304"/>
    </source>
</evidence>
<keyword evidence="3" id="KW-1185">Reference proteome</keyword>
<accession>A0AAJ6VVD1</accession>
<feature type="compositionally biased region" description="Low complexity" evidence="1">
    <location>
        <begin position="77"/>
        <end position="90"/>
    </location>
</feature>
<gene>
    <name evidence="4" type="primary">LOC100906579</name>
</gene>
<evidence type="ECO:0000313" key="4">
    <source>
        <dbReference type="RefSeq" id="XP_003739517.1"/>
    </source>
</evidence>
<dbReference type="Gene3D" id="1.20.940.10">
    <property type="entry name" value="Functional domain of the splicing factor Prp18"/>
    <property type="match status" value="1"/>
</dbReference>
<feature type="region of interest" description="Disordered" evidence="1">
    <location>
        <begin position="1"/>
        <end position="94"/>
    </location>
</feature>
<evidence type="ECO:0000256" key="1">
    <source>
        <dbReference type="SAM" id="MobiDB-lite"/>
    </source>
</evidence>
<dbReference type="GO" id="GO:0005634">
    <property type="term" value="C:nucleus"/>
    <property type="evidence" value="ECO:0007669"/>
    <property type="project" value="TreeGrafter"/>
</dbReference>
<dbReference type="PANTHER" id="PTHR18834">
    <property type="entry name" value="STEROID RECEPTOR RNA ACTIVATOR 1"/>
    <property type="match status" value="1"/>
</dbReference>
<dbReference type="InterPro" id="IPR040243">
    <property type="entry name" value="Steroid_recept_RNA_1"/>
</dbReference>
<reference evidence="4" key="1">
    <citation type="submission" date="2025-08" db="UniProtKB">
        <authorList>
            <consortium name="RefSeq"/>
        </authorList>
    </citation>
    <scope>IDENTIFICATION</scope>
</reference>
<proteinExistence type="predicted"/>
<dbReference type="AlphaFoldDB" id="A0AAJ6VVD1"/>
<evidence type="ECO:0000313" key="3">
    <source>
        <dbReference type="Proteomes" id="UP000694867"/>
    </source>
</evidence>
<protein>
    <submittedName>
        <fullName evidence="4">Steroid receptor RNA activator 1</fullName>
    </submittedName>
</protein>
<feature type="compositionally biased region" description="Basic and acidic residues" evidence="1">
    <location>
        <begin position="1"/>
        <end position="13"/>
    </location>
</feature>
<dbReference type="RefSeq" id="XP_003739517.1">
    <property type="nucleotide sequence ID" value="XM_003739469.2"/>
</dbReference>
<dbReference type="InterPro" id="IPR009917">
    <property type="entry name" value="SRA1/Sec31"/>
</dbReference>